<dbReference type="SMART" id="SM00411">
    <property type="entry name" value="BHL"/>
    <property type="match status" value="1"/>
</dbReference>
<dbReference type="GO" id="GO:0030527">
    <property type="term" value="F:structural constituent of chromatin"/>
    <property type="evidence" value="ECO:0007669"/>
    <property type="project" value="InterPro"/>
</dbReference>
<dbReference type="Pfam" id="PF00216">
    <property type="entry name" value="Bac_DNA_binding"/>
    <property type="match status" value="1"/>
</dbReference>
<sequence length="113" mass="12538">MVLIKGGQMKQKIIKPGVVRRIAEKIADEGINIPKETVDICLTAFLDTVADILSEGDSVVLKGYMNIYPKQYKAKEVKNVADQSRVYIPAHYKARIKTGTKLNAACKDLKGEM</sequence>
<dbReference type="AlphaFoldDB" id="A0A413YVZ0"/>
<comment type="similarity">
    <text evidence="1">Belongs to the bacterial histone-like protein family.</text>
</comment>
<accession>A0A413YVZ0</accession>
<dbReference type="InterPro" id="IPR010992">
    <property type="entry name" value="IHF-like_DNA-bd_dom_sf"/>
</dbReference>
<dbReference type="Gene3D" id="4.10.520.10">
    <property type="entry name" value="IHF-like DNA-binding proteins"/>
    <property type="match status" value="1"/>
</dbReference>
<evidence type="ECO:0000313" key="2">
    <source>
        <dbReference type="EMBL" id="RHC13250.1"/>
    </source>
</evidence>
<dbReference type="GO" id="GO:0003677">
    <property type="term" value="F:DNA binding"/>
    <property type="evidence" value="ECO:0007669"/>
    <property type="project" value="InterPro"/>
</dbReference>
<dbReference type="Proteomes" id="UP000285844">
    <property type="component" value="Unassembled WGS sequence"/>
</dbReference>
<evidence type="ECO:0000313" key="3">
    <source>
        <dbReference type="Proteomes" id="UP000285844"/>
    </source>
</evidence>
<dbReference type="EMBL" id="QSHM01000007">
    <property type="protein sequence ID" value="RHC13250.1"/>
    <property type="molecule type" value="Genomic_DNA"/>
</dbReference>
<evidence type="ECO:0008006" key="4">
    <source>
        <dbReference type="Google" id="ProtNLM"/>
    </source>
</evidence>
<reference evidence="2 3" key="1">
    <citation type="submission" date="2018-08" db="EMBL/GenBank/DDBJ databases">
        <title>A genome reference for cultivated species of the human gut microbiota.</title>
        <authorList>
            <person name="Zou Y."/>
            <person name="Xue W."/>
            <person name="Luo G."/>
        </authorList>
    </citation>
    <scope>NUCLEOTIDE SEQUENCE [LARGE SCALE GENOMIC DNA]</scope>
    <source>
        <strain evidence="2 3">AM37-3BH</strain>
    </source>
</reference>
<proteinExistence type="inferred from homology"/>
<protein>
    <recommendedName>
        <fullName evidence="4">HU family DNA-binding protein</fullName>
    </recommendedName>
</protein>
<gene>
    <name evidence="2" type="ORF">DW858_07925</name>
</gene>
<dbReference type="SUPFAM" id="SSF47729">
    <property type="entry name" value="IHF-like DNA-binding proteins"/>
    <property type="match status" value="1"/>
</dbReference>
<dbReference type="InterPro" id="IPR000119">
    <property type="entry name" value="Hist_DNA-bd"/>
</dbReference>
<name>A0A413YVZ0_9FIRM</name>
<comment type="caution">
    <text evidence="2">The sequence shown here is derived from an EMBL/GenBank/DDBJ whole genome shotgun (WGS) entry which is preliminary data.</text>
</comment>
<evidence type="ECO:0000256" key="1">
    <source>
        <dbReference type="RuleBase" id="RU003939"/>
    </source>
</evidence>
<organism evidence="2 3">
    <name type="scientific">Lachnospira eligens</name>
    <dbReference type="NCBI Taxonomy" id="39485"/>
    <lineage>
        <taxon>Bacteria</taxon>
        <taxon>Bacillati</taxon>
        <taxon>Bacillota</taxon>
        <taxon>Clostridia</taxon>
        <taxon>Lachnospirales</taxon>
        <taxon>Lachnospiraceae</taxon>
        <taxon>Lachnospira</taxon>
    </lineage>
</organism>